<evidence type="ECO:0000313" key="2">
    <source>
        <dbReference type="EMBL" id="MBC2601652.1"/>
    </source>
</evidence>
<feature type="transmembrane region" description="Helical" evidence="1">
    <location>
        <begin position="210"/>
        <end position="229"/>
    </location>
</feature>
<feature type="transmembrane region" description="Helical" evidence="1">
    <location>
        <begin position="241"/>
        <end position="260"/>
    </location>
</feature>
<feature type="transmembrane region" description="Helical" evidence="1">
    <location>
        <begin position="20"/>
        <end position="41"/>
    </location>
</feature>
<dbReference type="PANTHER" id="PTHR43471">
    <property type="entry name" value="ABC TRANSPORTER PERMEASE"/>
    <property type="match status" value="1"/>
</dbReference>
<dbReference type="GO" id="GO:0140359">
    <property type="term" value="F:ABC-type transporter activity"/>
    <property type="evidence" value="ECO:0007669"/>
    <property type="project" value="InterPro"/>
</dbReference>
<name>A0A7X1AXG3_9BACT</name>
<proteinExistence type="predicted"/>
<keyword evidence="3" id="KW-1185">Reference proteome</keyword>
<sequence length="265" mass="29637">MNGFRSLWLIARHTWTEVVLSRVFTIFGLLAAALIGASIFLTNFHFGSAEIRFINDLGQGAISLFGSILVVTLGAQLFFREIEQRTVLPILARPVTRSQFLLGKFLGTLAPILIFVLGMLVLVSILLWWRSHSLTDDPSINKATLSGVLSEAWISGLFQILKFFVLGSMVFAVASFANSFSYTVSMGFALFFAAHLVHLAIDFYQSGEGILYTVLGFFFAYFLPDFRIFNEPPVDPEYLRTIGYAAIYTVVYLGIAVGFFHRREL</sequence>
<dbReference type="RefSeq" id="WP_185692374.1">
    <property type="nucleotide sequence ID" value="NZ_JACHVA010000064.1"/>
</dbReference>
<evidence type="ECO:0000256" key="1">
    <source>
        <dbReference type="SAM" id="Phobius"/>
    </source>
</evidence>
<dbReference type="Proteomes" id="UP000525652">
    <property type="component" value="Unassembled WGS sequence"/>
</dbReference>
<feature type="transmembrane region" description="Helical" evidence="1">
    <location>
        <begin position="61"/>
        <end position="79"/>
    </location>
</feature>
<dbReference type="AlphaFoldDB" id="A0A7X1AXG3"/>
<dbReference type="GO" id="GO:0005886">
    <property type="term" value="C:plasma membrane"/>
    <property type="evidence" value="ECO:0007669"/>
    <property type="project" value="UniProtKB-SubCell"/>
</dbReference>
<evidence type="ECO:0000313" key="3">
    <source>
        <dbReference type="Proteomes" id="UP000525652"/>
    </source>
</evidence>
<reference evidence="2 3" key="1">
    <citation type="submission" date="2020-07" db="EMBL/GenBank/DDBJ databases">
        <authorList>
            <person name="Feng X."/>
        </authorList>
    </citation>
    <scope>NUCLEOTIDE SEQUENCE [LARGE SCALE GENOMIC DNA]</scope>
    <source>
        <strain evidence="2 3">JCM14086</strain>
    </source>
</reference>
<dbReference type="EMBL" id="JACHVA010000064">
    <property type="protein sequence ID" value="MBC2601652.1"/>
    <property type="molecule type" value="Genomic_DNA"/>
</dbReference>
<protein>
    <submittedName>
        <fullName evidence="2">ABC transporter permease subunit</fullName>
    </submittedName>
</protein>
<keyword evidence="1" id="KW-0472">Membrane</keyword>
<accession>A0A7X1AXG3</accession>
<gene>
    <name evidence="2" type="ORF">H5P30_07660</name>
</gene>
<dbReference type="Pfam" id="PF12679">
    <property type="entry name" value="ABC2_membrane_2"/>
    <property type="match status" value="1"/>
</dbReference>
<keyword evidence="1" id="KW-1133">Transmembrane helix</keyword>
<dbReference type="PANTHER" id="PTHR43471:SF10">
    <property type="entry name" value="SLL1107 PROTEIN"/>
    <property type="match status" value="1"/>
</dbReference>
<organism evidence="2 3">
    <name type="scientific">Puniceicoccus vermicola</name>
    <dbReference type="NCBI Taxonomy" id="388746"/>
    <lineage>
        <taxon>Bacteria</taxon>
        <taxon>Pseudomonadati</taxon>
        <taxon>Verrucomicrobiota</taxon>
        <taxon>Opitutia</taxon>
        <taxon>Puniceicoccales</taxon>
        <taxon>Puniceicoccaceae</taxon>
        <taxon>Puniceicoccus</taxon>
    </lineage>
</organism>
<feature type="transmembrane region" description="Helical" evidence="1">
    <location>
        <begin position="100"/>
        <end position="129"/>
    </location>
</feature>
<keyword evidence="1" id="KW-0812">Transmembrane</keyword>
<comment type="caution">
    <text evidence="2">The sequence shown here is derived from an EMBL/GenBank/DDBJ whole genome shotgun (WGS) entry which is preliminary data.</text>
</comment>